<sequence length="171" mass="18235">MAAASERAPTAWRVREREEALFIRRGSCLMLACLALQASGHVVLPGGVTRSTGRLRPLAVAPRAVHAGVRNNGGRAVFSAHGRENVMNQMVHTERYELIFQMSGAADDVVSVRLTDRLGAGGFPVYEDETGIVRAEISDRGEVRMLASGGHQVPGAPLLARPLSEDAPGTP</sequence>
<feature type="region of interest" description="Disordered" evidence="1">
    <location>
        <begin position="149"/>
        <end position="171"/>
    </location>
</feature>
<name>A0ABQ2T8G8_STRBA</name>
<evidence type="ECO:0000256" key="1">
    <source>
        <dbReference type="SAM" id="MobiDB-lite"/>
    </source>
</evidence>
<keyword evidence="3" id="KW-1185">Reference proteome</keyword>
<organism evidence="2 3">
    <name type="scientific">Streptomyces badius</name>
    <dbReference type="NCBI Taxonomy" id="1941"/>
    <lineage>
        <taxon>Bacteria</taxon>
        <taxon>Bacillati</taxon>
        <taxon>Actinomycetota</taxon>
        <taxon>Actinomycetes</taxon>
        <taxon>Kitasatosporales</taxon>
        <taxon>Streptomycetaceae</taxon>
        <taxon>Streptomyces</taxon>
    </lineage>
</organism>
<dbReference type="Proteomes" id="UP000659767">
    <property type="component" value="Unassembled WGS sequence"/>
</dbReference>
<dbReference type="EMBL" id="BMSZ01000010">
    <property type="protein sequence ID" value="GGS58199.1"/>
    <property type="molecule type" value="Genomic_DNA"/>
</dbReference>
<evidence type="ECO:0000313" key="2">
    <source>
        <dbReference type="EMBL" id="GGS58199.1"/>
    </source>
</evidence>
<comment type="caution">
    <text evidence="2">The sequence shown here is derived from an EMBL/GenBank/DDBJ whole genome shotgun (WGS) entry which is preliminary data.</text>
</comment>
<dbReference type="Pfam" id="PF19813">
    <property type="entry name" value="DUF6296"/>
    <property type="match status" value="1"/>
</dbReference>
<protein>
    <submittedName>
        <fullName evidence="2">Uncharacterized protein</fullName>
    </submittedName>
</protein>
<proteinExistence type="predicted"/>
<dbReference type="InterPro" id="IPR046263">
    <property type="entry name" value="DUF6296"/>
</dbReference>
<accession>A0ABQ2T8G8</accession>
<gene>
    <name evidence="2" type="ORF">GCM10010253_35950</name>
</gene>
<evidence type="ECO:0000313" key="3">
    <source>
        <dbReference type="Proteomes" id="UP000659767"/>
    </source>
</evidence>
<reference evidence="3" key="1">
    <citation type="journal article" date="2019" name="Int. J. Syst. Evol. Microbiol.">
        <title>The Global Catalogue of Microorganisms (GCM) 10K type strain sequencing project: providing services to taxonomists for standard genome sequencing and annotation.</title>
        <authorList>
            <consortium name="The Broad Institute Genomics Platform"/>
            <consortium name="The Broad Institute Genome Sequencing Center for Infectious Disease"/>
            <person name="Wu L."/>
            <person name="Ma J."/>
        </authorList>
    </citation>
    <scope>NUCLEOTIDE SEQUENCE [LARGE SCALE GENOMIC DNA]</scope>
    <source>
        <strain evidence="3">JCM 4350</strain>
    </source>
</reference>